<evidence type="ECO:0000256" key="4">
    <source>
        <dbReference type="ARBA" id="ARBA00022989"/>
    </source>
</evidence>
<keyword evidence="3 6" id="KW-0812">Transmembrane</keyword>
<feature type="transmembrane region" description="Helical" evidence="6">
    <location>
        <begin position="82"/>
        <end position="103"/>
    </location>
</feature>
<dbReference type="InterPro" id="IPR050601">
    <property type="entry name" value="CPA3_antiporter_subunitC"/>
</dbReference>
<gene>
    <name evidence="7" type="ORF">IEN85_14045</name>
</gene>
<keyword evidence="4 6" id="KW-1133">Transmembrane helix</keyword>
<keyword evidence="8" id="KW-1185">Reference proteome</keyword>
<sequence>MSDFFSNYSAYILCFLLLTVGLYGMLLKRNYVKKVIGMTIFQAAIILFFIQTAYKTGGTVPVKDEALPLDQADAYINPLPHALMLTAIVVGVATVGVALSLLIRVYGAYGSLDEDDIRREASK</sequence>
<comment type="caution">
    <text evidence="7">The sequence shown here is derived from an EMBL/GenBank/DDBJ whole genome shotgun (WGS) entry which is preliminary data.</text>
</comment>
<comment type="similarity">
    <text evidence="2">Belongs to the CPA3 antiporters (TC 2.A.63) subunit C family.</text>
</comment>
<feature type="transmembrane region" description="Helical" evidence="6">
    <location>
        <begin position="35"/>
        <end position="54"/>
    </location>
</feature>
<dbReference type="PANTHER" id="PTHR34583:SF3">
    <property type="entry name" value="MULTISUBUNIT SODIUM_HYDROGEN ANTIPORTER, MNHC SUBUNIT"/>
    <property type="match status" value="1"/>
</dbReference>
<evidence type="ECO:0000256" key="2">
    <source>
        <dbReference type="ARBA" id="ARBA00010388"/>
    </source>
</evidence>
<organism evidence="7 8">
    <name type="scientific">Pelagicoccus enzymogenes</name>
    <dbReference type="NCBI Taxonomy" id="2773457"/>
    <lineage>
        <taxon>Bacteria</taxon>
        <taxon>Pseudomonadati</taxon>
        <taxon>Verrucomicrobiota</taxon>
        <taxon>Opitutia</taxon>
        <taxon>Puniceicoccales</taxon>
        <taxon>Pelagicoccaceae</taxon>
        <taxon>Pelagicoccus</taxon>
    </lineage>
</organism>
<evidence type="ECO:0000256" key="6">
    <source>
        <dbReference type="SAM" id="Phobius"/>
    </source>
</evidence>
<dbReference type="NCBIfam" id="NF005621">
    <property type="entry name" value="PRK07375.1-6"/>
    <property type="match status" value="1"/>
</dbReference>
<comment type="subcellular location">
    <subcellularLocation>
        <location evidence="1">Membrane</location>
        <topology evidence="1">Multi-pass membrane protein</topology>
    </subcellularLocation>
</comment>
<reference evidence="7" key="1">
    <citation type="submission" date="2020-09" db="EMBL/GenBank/DDBJ databases">
        <title>Pelagicoccus enzymogenes sp. nov. with an EPS production, isolated from marine sediment.</title>
        <authorList>
            <person name="Feng X."/>
        </authorList>
    </citation>
    <scope>NUCLEOTIDE SEQUENCE</scope>
    <source>
        <strain evidence="7">NFK12</strain>
    </source>
</reference>
<protein>
    <submittedName>
        <fullName evidence="7">Cation:proton antiporter subunit C</fullName>
    </submittedName>
</protein>
<evidence type="ECO:0000313" key="8">
    <source>
        <dbReference type="Proteomes" id="UP000622317"/>
    </source>
</evidence>
<dbReference type="GO" id="GO:0016020">
    <property type="term" value="C:membrane"/>
    <property type="evidence" value="ECO:0007669"/>
    <property type="project" value="UniProtKB-SubCell"/>
</dbReference>
<dbReference type="AlphaFoldDB" id="A0A927FA28"/>
<dbReference type="PANTHER" id="PTHR34583">
    <property type="entry name" value="ANTIPORTER SUBUNIT MNHC2-RELATED"/>
    <property type="match status" value="1"/>
</dbReference>
<evidence type="ECO:0000256" key="1">
    <source>
        <dbReference type="ARBA" id="ARBA00004141"/>
    </source>
</evidence>
<name>A0A927FA28_9BACT</name>
<evidence type="ECO:0000313" key="7">
    <source>
        <dbReference type="EMBL" id="MBD5780619.1"/>
    </source>
</evidence>
<accession>A0A927FA28</accession>
<evidence type="ECO:0000256" key="5">
    <source>
        <dbReference type="ARBA" id="ARBA00023136"/>
    </source>
</evidence>
<dbReference type="RefSeq" id="WP_191617715.1">
    <property type="nucleotide sequence ID" value="NZ_JACYFG010000036.1"/>
</dbReference>
<dbReference type="Pfam" id="PF00420">
    <property type="entry name" value="Oxidored_q2"/>
    <property type="match status" value="1"/>
</dbReference>
<proteinExistence type="inferred from homology"/>
<evidence type="ECO:0000256" key="3">
    <source>
        <dbReference type="ARBA" id="ARBA00022692"/>
    </source>
</evidence>
<dbReference type="Proteomes" id="UP000622317">
    <property type="component" value="Unassembled WGS sequence"/>
</dbReference>
<feature type="transmembrane region" description="Helical" evidence="6">
    <location>
        <begin position="6"/>
        <end position="26"/>
    </location>
</feature>
<dbReference type="InterPro" id="IPR039428">
    <property type="entry name" value="NUOK/Mnh_C1-like"/>
</dbReference>
<keyword evidence="5 6" id="KW-0472">Membrane</keyword>
<dbReference type="Gene3D" id="1.10.287.3510">
    <property type="match status" value="1"/>
</dbReference>
<dbReference type="EMBL" id="JACYFG010000036">
    <property type="protein sequence ID" value="MBD5780619.1"/>
    <property type="molecule type" value="Genomic_DNA"/>
</dbReference>